<protein>
    <submittedName>
        <fullName evidence="2">Eukaryotic translation initiation factor 3, subunit F</fullName>
    </submittedName>
</protein>
<accession>A0A671LHN5</accession>
<feature type="domain" description="MPN" evidence="1">
    <location>
        <begin position="8"/>
        <end position="147"/>
    </location>
</feature>
<dbReference type="InterPro" id="IPR000555">
    <property type="entry name" value="JAMM/MPN+_dom"/>
</dbReference>
<keyword evidence="3" id="KW-1185">Reference proteome</keyword>
<reference evidence="2" key="1">
    <citation type="submission" date="2025-08" db="UniProtKB">
        <authorList>
            <consortium name="Ensembl"/>
        </authorList>
    </citation>
    <scope>IDENTIFICATION</scope>
</reference>
<dbReference type="PROSITE" id="PS50249">
    <property type="entry name" value="MPN"/>
    <property type="match status" value="1"/>
</dbReference>
<reference evidence="2" key="2">
    <citation type="submission" date="2025-09" db="UniProtKB">
        <authorList>
            <consortium name="Ensembl"/>
        </authorList>
    </citation>
    <scope>IDENTIFICATION</scope>
</reference>
<evidence type="ECO:0000313" key="2">
    <source>
        <dbReference type="Ensembl" id="ENSSANP00000018696.1"/>
    </source>
</evidence>
<organism evidence="2 3">
    <name type="scientific">Sinocyclocheilus anshuiensis</name>
    <dbReference type="NCBI Taxonomy" id="1608454"/>
    <lineage>
        <taxon>Eukaryota</taxon>
        <taxon>Metazoa</taxon>
        <taxon>Chordata</taxon>
        <taxon>Craniata</taxon>
        <taxon>Vertebrata</taxon>
        <taxon>Euteleostomi</taxon>
        <taxon>Actinopterygii</taxon>
        <taxon>Neopterygii</taxon>
        <taxon>Teleostei</taxon>
        <taxon>Ostariophysi</taxon>
        <taxon>Cypriniformes</taxon>
        <taxon>Cyprinidae</taxon>
        <taxon>Cyprininae</taxon>
        <taxon>Sinocyclocheilus</taxon>
    </lineage>
</organism>
<dbReference type="PANTHER" id="PTHR10540">
    <property type="entry name" value="EUKARYOTIC TRANSLATION INITIATION FACTOR 3 SUBUNIT F-RELATED"/>
    <property type="match status" value="1"/>
</dbReference>
<proteinExistence type="predicted"/>
<dbReference type="GO" id="GO:0008237">
    <property type="term" value="F:metallopeptidase activity"/>
    <property type="evidence" value="ECO:0007669"/>
    <property type="project" value="InterPro"/>
</dbReference>
<dbReference type="Proteomes" id="UP000472260">
    <property type="component" value="Unassembled WGS sequence"/>
</dbReference>
<evidence type="ECO:0000259" key="1">
    <source>
        <dbReference type="PROSITE" id="PS50249"/>
    </source>
</evidence>
<sequence>MAVHGPVVKIHPVVLASIVDSYERRNEGASRVIGTLLGTTDKHSVEVTNCFSVPHNESEDEVAVDMEFAKNMYELHKKVSPSEVIIGWYYFASHYGDTVVLVHPKSKIYSTSGHPKISQMGVPGKTVGVMFTPLTVKYIYYDTERIGVKHGSVISSKSPSEGQRALSNSRSKADCLLNVISVLRCFPANCVYSVCN</sequence>
<dbReference type="Pfam" id="PF01398">
    <property type="entry name" value="JAB"/>
    <property type="match status" value="1"/>
</dbReference>
<dbReference type="GO" id="GO:0003743">
    <property type="term" value="F:translation initiation factor activity"/>
    <property type="evidence" value="ECO:0007669"/>
    <property type="project" value="TreeGrafter"/>
</dbReference>
<dbReference type="InterPro" id="IPR037518">
    <property type="entry name" value="MPN"/>
</dbReference>
<dbReference type="GO" id="GO:0031369">
    <property type="term" value="F:translation initiation factor binding"/>
    <property type="evidence" value="ECO:0007669"/>
    <property type="project" value="TreeGrafter"/>
</dbReference>
<dbReference type="Ensembl" id="ENSSANT00000019956.1">
    <property type="protein sequence ID" value="ENSSANP00000018696.1"/>
    <property type="gene ID" value="ENSSANG00000009801.1"/>
</dbReference>
<dbReference type="GO" id="GO:0071541">
    <property type="term" value="C:eukaryotic translation initiation factor 3 complex, eIF3m"/>
    <property type="evidence" value="ECO:0007669"/>
    <property type="project" value="TreeGrafter"/>
</dbReference>
<dbReference type="PANTHER" id="PTHR10540:SF6">
    <property type="entry name" value="EUKARYOTIC TRANSLATION INITIATION FACTOR 3 SUBUNIT F"/>
    <property type="match status" value="1"/>
</dbReference>
<dbReference type="SMART" id="SM00232">
    <property type="entry name" value="JAB_MPN"/>
    <property type="match status" value="1"/>
</dbReference>
<name>A0A671LHN5_9TELE</name>
<evidence type="ECO:0000313" key="3">
    <source>
        <dbReference type="Proteomes" id="UP000472260"/>
    </source>
</evidence>
<dbReference type="Gene3D" id="3.40.140.10">
    <property type="entry name" value="Cytidine Deaminase, domain 2"/>
    <property type="match status" value="1"/>
</dbReference>
<dbReference type="AlphaFoldDB" id="A0A671LHN5"/>